<dbReference type="EMBL" id="JBHUIK010000008">
    <property type="protein sequence ID" value="MFD2216739.1"/>
    <property type="molecule type" value="Genomic_DNA"/>
</dbReference>
<dbReference type="RefSeq" id="WP_379053521.1">
    <property type="nucleotide sequence ID" value="NZ_JBHUIK010000008.1"/>
</dbReference>
<protein>
    <submittedName>
        <fullName evidence="1">Uncharacterized protein</fullName>
    </submittedName>
</protein>
<accession>A0ABW5C6D3</accession>
<name>A0ABW5C6D3_9BACI</name>
<evidence type="ECO:0000313" key="2">
    <source>
        <dbReference type="Proteomes" id="UP001597318"/>
    </source>
</evidence>
<keyword evidence="2" id="KW-1185">Reference proteome</keyword>
<comment type="caution">
    <text evidence="1">The sequence shown here is derived from an EMBL/GenBank/DDBJ whole genome shotgun (WGS) entry which is preliminary data.</text>
</comment>
<proteinExistence type="predicted"/>
<evidence type="ECO:0000313" key="1">
    <source>
        <dbReference type="EMBL" id="MFD2216739.1"/>
    </source>
</evidence>
<organism evidence="1 2">
    <name type="scientific">Metabacillus endolithicus</name>
    <dbReference type="NCBI Taxonomy" id="1535204"/>
    <lineage>
        <taxon>Bacteria</taxon>
        <taxon>Bacillati</taxon>
        <taxon>Bacillota</taxon>
        <taxon>Bacilli</taxon>
        <taxon>Bacillales</taxon>
        <taxon>Bacillaceae</taxon>
        <taxon>Metabacillus</taxon>
    </lineage>
</organism>
<gene>
    <name evidence="1" type="ORF">ACFSKK_23970</name>
</gene>
<dbReference type="Proteomes" id="UP001597318">
    <property type="component" value="Unassembled WGS sequence"/>
</dbReference>
<sequence length="111" mass="12895">MIEVITYAECVLRLNTKENYEQFVTSMLMNLSNEIITEKIVSISAPQINPKNQALETNVLAKFCLYIPEDHQNKNVEEYVNAILPFLKRYLPKCNDITSTKIVQMKRILQT</sequence>
<reference evidence="2" key="1">
    <citation type="journal article" date="2019" name="Int. J. Syst. Evol. Microbiol.">
        <title>The Global Catalogue of Microorganisms (GCM) 10K type strain sequencing project: providing services to taxonomists for standard genome sequencing and annotation.</title>
        <authorList>
            <consortium name="The Broad Institute Genomics Platform"/>
            <consortium name="The Broad Institute Genome Sequencing Center for Infectious Disease"/>
            <person name="Wu L."/>
            <person name="Ma J."/>
        </authorList>
    </citation>
    <scope>NUCLEOTIDE SEQUENCE [LARGE SCALE GENOMIC DNA]</scope>
    <source>
        <strain evidence="2">CGMCC 1.15474</strain>
    </source>
</reference>